<evidence type="ECO:0000256" key="1">
    <source>
        <dbReference type="RuleBase" id="RU363044"/>
    </source>
</evidence>
<evidence type="ECO:0000313" key="3">
    <source>
        <dbReference type="EMBL" id="GFC86829.1"/>
    </source>
</evidence>
<keyword evidence="1" id="KW-0378">Hydrolase</keyword>
<keyword evidence="1" id="KW-0067">ATP-binding</keyword>
<feature type="domain" description="DNA helicase Pif1-like DEAD-box helicase" evidence="2">
    <location>
        <begin position="42"/>
        <end position="212"/>
    </location>
</feature>
<evidence type="ECO:0000259" key="2">
    <source>
        <dbReference type="Pfam" id="PF05970"/>
    </source>
</evidence>
<dbReference type="GO" id="GO:0043139">
    <property type="term" value="F:5'-3' DNA helicase activity"/>
    <property type="evidence" value="ECO:0007669"/>
    <property type="project" value="UniProtKB-EC"/>
</dbReference>
<keyword evidence="1" id="KW-0233">DNA recombination</keyword>
<accession>A0A699RHM9</accession>
<name>A0A699RHM9_TANCI</name>
<reference evidence="3" key="1">
    <citation type="journal article" date="2019" name="Sci. Rep.">
        <title>Draft genome of Tanacetum cinerariifolium, the natural source of mosquito coil.</title>
        <authorList>
            <person name="Yamashiro T."/>
            <person name="Shiraishi A."/>
            <person name="Satake H."/>
            <person name="Nakayama K."/>
        </authorList>
    </citation>
    <scope>NUCLEOTIDE SEQUENCE</scope>
</reference>
<keyword evidence="1" id="KW-0547">Nucleotide-binding</keyword>
<dbReference type="InterPro" id="IPR027417">
    <property type="entry name" value="P-loop_NTPase"/>
</dbReference>
<dbReference type="Pfam" id="PF05970">
    <property type="entry name" value="PIF1"/>
    <property type="match status" value="1"/>
</dbReference>
<dbReference type="InterPro" id="IPR010285">
    <property type="entry name" value="DNA_helicase_pif1-like_DEAD"/>
</dbReference>
<keyword evidence="1" id="KW-0227">DNA damage</keyword>
<proteinExistence type="inferred from homology"/>
<dbReference type="Gene3D" id="3.40.50.300">
    <property type="entry name" value="P-loop containing nucleotide triphosphate hydrolases"/>
    <property type="match status" value="1"/>
</dbReference>
<sequence>HSPETPYLDNRYITEFGNRLLYDETDYNPVELQEYERFYVSLTTKQQCVYDTVMNSVEMKKGSVYFVYGYGGTEKTFIWKTLVAGIRRRCDIVLNVASNAIASLLMSGGRTALPINVDDTSHCFISAQSDSEALLKRCKLIIWDEAPMINKLCFEALDRSLRDIPCKNRYDKCERPFGNMTMVFSGDFRQVLSFIPKGSRQDIISASLKQSY</sequence>
<feature type="non-terminal residue" evidence="3">
    <location>
        <position position="1"/>
    </location>
</feature>
<comment type="similarity">
    <text evidence="1">Belongs to the helicase family.</text>
</comment>
<keyword evidence="1" id="KW-0234">DNA repair</keyword>
<dbReference type="SUPFAM" id="SSF52540">
    <property type="entry name" value="P-loop containing nucleoside triphosphate hydrolases"/>
    <property type="match status" value="1"/>
</dbReference>
<comment type="catalytic activity">
    <reaction evidence="1">
        <text>ATP + H2O = ADP + phosphate + H(+)</text>
        <dbReference type="Rhea" id="RHEA:13065"/>
        <dbReference type="ChEBI" id="CHEBI:15377"/>
        <dbReference type="ChEBI" id="CHEBI:15378"/>
        <dbReference type="ChEBI" id="CHEBI:30616"/>
        <dbReference type="ChEBI" id="CHEBI:43474"/>
        <dbReference type="ChEBI" id="CHEBI:456216"/>
        <dbReference type="EC" id="5.6.2.3"/>
    </reaction>
</comment>
<keyword evidence="1 3" id="KW-0347">Helicase</keyword>
<dbReference type="EMBL" id="BKCJ011107236">
    <property type="protein sequence ID" value="GFC86829.1"/>
    <property type="molecule type" value="Genomic_DNA"/>
</dbReference>
<dbReference type="GO" id="GO:0006310">
    <property type="term" value="P:DNA recombination"/>
    <property type="evidence" value="ECO:0007669"/>
    <property type="project" value="UniProtKB-KW"/>
</dbReference>
<comment type="cofactor">
    <cofactor evidence="1">
        <name>Mg(2+)</name>
        <dbReference type="ChEBI" id="CHEBI:18420"/>
    </cofactor>
</comment>
<dbReference type="GO" id="GO:0006281">
    <property type="term" value="P:DNA repair"/>
    <property type="evidence" value="ECO:0007669"/>
    <property type="project" value="UniProtKB-KW"/>
</dbReference>
<organism evidence="3">
    <name type="scientific">Tanacetum cinerariifolium</name>
    <name type="common">Dalmatian daisy</name>
    <name type="synonym">Chrysanthemum cinerariifolium</name>
    <dbReference type="NCBI Taxonomy" id="118510"/>
    <lineage>
        <taxon>Eukaryota</taxon>
        <taxon>Viridiplantae</taxon>
        <taxon>Streptophyta</taxon>
        <taxon>Embryophyta</taxon>
        <taxon>Tracheophyta</taxon>
        <taxon>Spermatophyta</taxon>
        <taxon>Magnoliopsida</taxon>
        <taxon>eudicotyledons</taxon>
        <taxon>Gunneridae</taxon>
        <taxon>Pentapetalae</taxon>
        <taxon>asterids</taxon>
        <taxon>campanulids</taxon>
        <taxon>Asterales</taxon>
        <taxon>Asteraceae</taxon>
        <taxon>Asteroideae</taxon>
        <taxon>Anthemideae</taxon>
        <taxon>Anthemidinae</taxon>
        <taxon>Tanacetum</taxon>
    </lineage>
</organism>
<dbReference type="AlphaFoldDB" id="A0A699RHM9"/>
<dbReference type="PANTHER" id="PTHR10492">
    <property type="match status" value="1"/>
</dbReference>
<dbReference type="GO" id="GO:0016787">
    <property type="term" value="F:hydrolase activity"/>
    <property type="evidence" value="ECO:0007669"/>
    <property type="project" value="UniProtKB-KW"/>
</dbReference>
<dbReference type="EC" id="5.6.2.3" evidence="1"/>
<dbReference type="GO" id="GO:0000723">
    <property type="term" value="P:telomere maintenance"/>
    <property type="evidence" value="ECO:0007669"/>
    <property type="project" value="InterPro"/>
</dbReference>
<dbReference type="PANTHER" id="PTHR10492:SF101">
    <property type="entry name" value="ATP-DEPENDENT DNA HELICASE"/>
    <property type="match status" value="1"/>
</dbReference>
<comment type="caution">
    <text evidence="3">The sequence shown here is derived from an EMBL/GenBank/DDBJ whole genome shotgun (WGS) entry which is preliminary data.</text>
</comment>
<gene>
    <name evidence="3" type="ORF">Tci_858799</name>
</gene>
<dbReference type="GO" id="GO:0005524">
    <property type="term" value="F:ATP binding"/>
    <property type="evidence" value="ECO:0007669"/>
    <property type="project" value="UniProtKB-KW"/>
</dbReference>
<protein>
    <recommendedName>
        <fullName evidence="1">ATP-dependent DNA helicase</fullName>
        <ecNumber evidence="1">5.6.2.3</ecNumber>
    </recommendedName>
</protein>